<dbReference type="Gene3D" id="3.30.300.20">
    <property type="match status" value="1"/>
</dbReference>
<sequence>METLYASEVTSQGGLHGHIKSEDGSLDTDVYMPTGEKSDKDKGTTPEQLFAASYASCLEGTIYHVAKLNNVEINDTKVIAKVQAVEVEKGDLQFKLDLEVEMPNIDHAKAQHLLNEAYKNCPLTKATQGNMEVNLSLN</sequence>
<reference evidence="3" key="2">
    <citation type="journal article" date="2024" name="Antonie Van Leeuwenhoek">
        <title>Roseihalotalea indica gen. nov., sp. nov., a halophilic Bacteroidetes from mesopelagic Southwest Indian Ocean with higher carbohydrate metabolic potential.</title>
        <authorList>
            <person name="Chen B."/>
            <person name="Zhang M."/>
            <person name="Lin D."/>
            <person name="Ye J."/>
            <person name="Tang K."/>
        </authorList>
    </citation>
    <scope>NUCLEOTIDE SEQUENCE</scope>
    <source>
        <strain evidence="3">TK19036</strain>
    </source>
</reference>
<organism evidence="3">
    <name type="scientific">Roseihalotalea indica</name>
    <dbReference type="NCBI Taxonomy" id="2867963"/>
    <lineage>
        <taxon>Bacteria</taxon>
        <taxon>Pseudomonadati</taxon>
        <taxon>Bacteroidota</taxon>
        <taxon>Cytophagia</taxon>
        <taxon>Cytophagales</taxon>
        <taxon>Catalimonadaceae</taxon>
        <taxon>Roseihalotalea</taxon>
    </lineage>
</organism>
<protein>
    <submittedName>
        <fullName evidence="3">Ohr family peroxiredoxin</fullName>
    </submittedName>
</protein>
<dbReference type="EMBL" id="CP120682">
    <property type="protein sequence ID" value="WKN38801.1"/>
    <property type="molecule type" value="Genomic_DNA"/>
</dbReference>
<dbReference type="InterPro" id="IPR003718">
    <property type="entry name" value="OsmC/Ohr_fam"/>
</dbReference>
<dbReference type="InterPro" id="IPR019953">
    <property type="entry name" value="OHR"/>
</dbReference>
<accession>A0AA49JFQ8</accession>
<feature type="region of interest" description="Disordered" evidence="2">
    <location>
        <begin position="9"/>
        <end position="44"/>
    </location>
</feature>
<dbReference type="PANTHER" id="PTHR33797:SF2">
    <property type="entry name" value="ORGANIC HYDROPEROXIDE RESISTANCE PROTEIN-LIKE"/>
    <property type="match status" value="1"/>
</dbReference>
<reference evidence="3" key="1">
    <citation type="journal article" date="2023" name="Comput. Struct. Biotechnol. J.">
        <title>Discovery of a novel marine Bacteroidetes with a rich repertoire of carbohydrate-active enzymes.</title>
        <authorList>
            <person name="Chen B."/>
            <person name="Liu G."/>
            <person name="Chen Q."/>
            <person name="Wang H."/>
            <person name="Liu L."/>
            <person name="Tang K."/>
        </authorList>
    </citation>
    <scope>NUCLEOTIDE SEQUENCE</scope>
    <source>
        <strain evidence="3">TK19036</strain>
    </source>
</reference>
<dbReference type="InterPro" id="IPR036102">
    <property type="entry name" value="OsmC/Ohrsf"/>
</dbReference>
<dbReference type="GO" id="GO:0006979">
    <property type="term" value="P:response to oxidative stress"/>
    <property type="evidence" value="ECO:0007669"/>
    <property type="project" value="InterPro"/>
</dbReference>
<dbReference type="Pfam" id="PF02566">
    <property type="entry name" value="OsmC"/>
    <property type="match status" value="1"/>
</dbReference>
<comment type="similarity">
    <text evidence="1">Belongs to the OsmC/Ohr family.</text>
</comment>
<dbReference type="Gene3D" id="2.20.25.10">
    <property type="match status" value="1"/>
</dbReference>
<evidence type="ECO:0000256" key="2">
    <source>
        <dbReference type="SAM" id="MobiDB-lite"/>
    </source>
</evidence>
<dbReference type="AlphaFoldDB" id="A0AA49JFQ8"/>
<dbReference type="PANTHER" id="PTHR33797">
    <property type="entry name" value="ORGANIC HYDROPEROXIDE RESISTANCE PROTEIN-LIKE"/>
    <property type="match status" value="1"/>
</dbReference>
<evidence type="ECO:0000313" key="3">
    <source>
        <dbReference type="EMBL" id="WKN38801.1"/>
    </source>
</evidence>
<dbReference type="InterPro" id="IPR015946">
    <property type="entry name" value="KH_dom-like_a/b"/>
</dbReference>
<dbReference type="NCBIfam" id="TIGR03561">
    <property type="entry name" value="organ_hyd_perox"/>
    <property type="match status" value="1"/>
</dbReference>
<proteinExistence type="inferred from homology"/>
<gene>
    <name evidence="3" type="ORF">K4G66_08805</name>
</gene>
<name>A0AA49JFQ8_9BACT</name>
<dbReference type="SUPFAM" id="SSF82784">
    <property type="entry name" value="OsmC-like"/>
    <property type="match status" value="1"/>
</dbReference>
<evidence type="ECO:0000256" key="1">
    <source>
        <dbReference type="ARBA" id="ARBA00007378"/>
    </source>
</evidence>